<dbReference type="EMBL" id="JARSFG010000007">
    <property type="protein sequence ID" value="MEC1177907.1"/>
    <property type="molecule type" value="Genomic_DNA"/>
</dbReference>
<gene>
    <name evidence="3" type="ORF">P9B03_05375</name>
</gene>
<dbReference type="GO" id="GO:0016791">
    <property type="term" value="F:phosphatase activity"/>
    <property type="evidence" value="ECO:0007669"/>
    <property type="project" value="TreeGrafter"/>
</dbReference>
<dbReference type="SUPFAM" id="SSF52540">
    <property type="entry name" value="P-loop containing nucleoside triphosphate hydrolases"/>
    <property type="match status" value="1"/>
</dbReference>
<dbReference type="InterPro" id="IPR041780">
    <property type="entry name" value="MPP_PrpE-like"/>
</dbReference>
<keyword evidence="3" id="KW-0418">Kinase</keyword>
<dbReference type="InterPro" id="IPR027417">
    <property type="entry name" value="P-loop_NTPase"/>
</dbReference>
<dbReference type="Pfam" id="PF13671">
    <property type="entry name" value="AAA_33"/>
    <property type="match status" value="1"/>
</dbReference>
<organism evidence="3 4">
    <name type="scientific">Metasolibacillus meyeri</name>
    <dbReference type="NCBI Taxonomy" id="1071052"/>
    <lineage>
        <taxon>Bacteria</taxon>
        <taxon>Bacillati</taxon>
        <taxon>Bacillota</taxon>
        <taxon>Bacilli</taxon>
        <taxon>Bacillales</taxon>
        <taxon>Caryophanaceae</taxon>
        <taxon>Metasolibacillus</taxon>
    </lineage>
</organism>
<evidence type="ECO:0000259" key="1">
    <source>
        <dbReference type="Pfam" id="PF00149"/>
    </source>
</evidence>
<sequence>MQLHLSQAGIVLCIGPSNSGKSTFLKQLIANNMIKPSEIVSSDDYRITVADLDFIDFQDATKQEADLLYEQYSAISTEAFQLMEQVVTARAKLNRLTFVDATHLNAREREKYFAIAKRQHVPIYGIIFDIPLEQLLARDNMRENPRGTARIKQQARKLKDEKRFLKKEAFTRLYTFNSDADAWSIVREPSPLTIELGTGIDVIGDIHGCYDEMLALIEKLGYVEENGLYIHPEGRKLISVGDIMSRGPKSLATMQFWLKQIEAGLGYMTDSNHGWKIARWLEGKNVQLAHGDELVEQEMQQFEIEYGVEKTTALKQHLAQMLLQAPSHYIITENGIGKAVVTHAGIRDRYIGKNSSRIRDFCRYGDVVGTGDNGRPIRAEWYADHKTSELIIWGHEPKLKPLKMNNTVNIDQGVVFGGQLTAFRYPESTFEAVEAYENYAGEQQNPLLEAAAKHFEPPNIHAFIKGFEVETTNGGAIWVGDGYAKAAIDTVSHYTVPMEQLIYIPPTMSPTPQTSQLEEYLEHPAEAFAYYKKYGFTELIAEKKHMGSRAVLLLFKNKQIAKEWVDKETLGIITTRSGRAFFDANAHEIIVQKLHTELVAKNYFEKMMTDFVLLDAEILPWNLKAQSLIDEQYAHVAEHALMDRQKLATKLQTTLVDVAEWQNQYKELLRNAVRFDAVYQNYCWSVDDLAAIQIAPFHILAHSNETCFHQPHTWHMEMNHWLAQDSSIFIATDYQIITNEQDEQKVIAWWEEMTAVGHEGIVIKPLTFIPKNKGRLIQPAIKVRGREYLRIIYGMDYTDPKQLAQLKKRNPSKKMKHALQEFALGLEGIERFVQKESMARIHECVLATLALESDAVDPRL</sequence>
<accession>A0AAW9NKR9</accession>
<reference evidence="3 4" key="1">
    <citation type="submission" date="2023-03" db="EMBL/GenBank/DDBJ databases">
        <title>Bacillus Genome Sequencing.</title>
        <authorList>
            <person name="Dunlap C."/>
        </authorList>
    </citation>
    <scope>NUCLEOTIDE SEQUENCE [LARGE SCALE GENOMIC DNA]</scope>
    <source>
        <strain evidence="3 4">B-59205</strain>
    </source>
</reference>
<proteinExistence type="predicted"/>
<dbReference type="RefSeq" id="WP_326122403.1">
    <property type="nucleotide sequence ID" value="NZ_JARSFG010000007.1"/>
</dbReference>
<dbReference type="NCBIfam" id="TIGR04075">
    <property type="entry name" value="bacter_Pnkp"/>
    <property type="match status" value="1"/>
</dbReference>
<dbReference type="InterPro" id="IPR004843">
    <property type="entry name" value="Calcineurin-like_PHP"/>
</dbReference>
<dbReference type="InterPro" id="IPR032380">
    <property type="entry name" value="PNKP_ligase_dom"/>
</dbReference>
<dbReference type="Pfam" id="PF00149">
    <property type="entry name" value="Metallophos"/>
    <property type="match status" value="1"/>
</dbReference>
<keyword evidence="4" id="KW-1185">Reference proteome</keyword>
<feature type="domain" description="Calcineurin-like phosphoesterase" evidence="1">
    <location>
        <begin position="200"/>
        <end position="280"/>
    </location>
</feature>
<dbReference type="Proteomes" id="UP001344888">
    <property type="component" value="Unassembled WGS sequence"/>
</dbReference>
<dbReference type="CDD" id="cd07423">
    <property type="entry name" value="MPP_Prp_like"/>
    <property type="match status" value="1"/>
</dbReference>
<dbReference type="InterPro" id="IPR050126">
    <property type="entry name" value="Ap4A_hydrolase"/>
</dbReference>
<dbReference type="InterPro" id="IPR029052">
    <property type="entry name" value="Metallo-depent_PP-like"/>
</dbReference>
<evidence type="ECO:0000313" key="3">
    <source>
        <dbReference type="EMBL" id="MEC1177907.1"/>
    </source>
</evidence>
<dbReference type="Gene3D" id="3.40.50.300">
    <property type="entry name" value="P-loop containing nucleotide triphosphate hydrolases"/>
    <property type="match status" value="1"/>
</dbReference>
<evidence type="ECO:0000313" key="4">
    <source>
        <dbReference type="Proteomes" id="UP001344888"/>
    </source>
</evidence>
<name>A0AAW9NKR9_9BACL</name>
<dbReference type="InterPro" id="IPR024028">
    <property type="entry name" value="PNKP_bac"/>
</dbReference>
<dbReference type="Pfam" id="PF16542">
    <property type="entry name" value="PNKP_ligase"/>
    <property type="match status" value="1"/>
</dbReference>
<comment type="caution">
    <text evidence="3">The sequence shown here is derived from an EMBL/GenBank/DDBJ whole genome shotgun (WGS) entry which is preliminary data.</text>
</comment>
<dbReference type="GO" id="GO:0016301">
    <property type="term" value="F:kinase activity"/>
    <property type="evidence" value="ECO:0007669"/>
    <property type="project" value="UniProtKB-KW"/>
</dbReference>
<dbReference type="Gene3D" id="3.60.21.10">
    <property type="match status" value="1"/>
</dbReference>
<protein>
    <submittedName>
        <fullName evidence="3">Polynucleotide kinase-phosphatase</fullName>
    </submittedName>
</protein>
<dbReference type="GO" id="GO:0005737">
    <property type="term" value="C:cytoplasm"/>
    <property type="evidence" value="ECO:0007669"/>
    <property type="project" value="TreeGrafter"/>
</dbReference>
<dbReference type="SUPFAM" id="SSF56091">
    <property type="entry name" value="DNA ligase/mRNA capping enzyme, catalytic domain"/>
    <property type="match status" value="1"/>
</dbReference>
<dbReference type="PANTHER" id="PTHR42850:SF7">
    <property type="entry name" value="BIS(5'-NUCLEOSYL)-TETRAPHOSPHATASE PRPE [ASYMMETRICAL]"/>
    <property type="match status" value="1"/>
</dbReference>
<dbReference type="SUPFAM" id="SSF56300">
    <property type="entry name" value="Metallo-dependent phosphatases"/>
    <property type="match status" value="1"/>
</dbReference>
<dbReference type="Gene3D" id="3.30.470.30">
    <property type="entry name" value="DNA ligase/mRNA capping enzyme"/>
    <property type="match status" value="1"/>
</dbReference>
<dbReference type="PANTHER" id="PTHR42850">
    <property type="entry name" value="METALLOPHOSPHOESTERASE"/>
    <property type="match status" value="1"/>
</dbReference>
<dbReference type="AlphaFoldDB" id="A0AAW9NKR9"/>
<evidence type="ECO:0000259" key="2">
    <source>
        <dbReference type="Pfam" id="PF16542"/>
    </source>
</evidence>
<keyword evidence="3" id="KW-0808">Transferase</keyword>
<feature type="domain" description="Polynucleotide kinase-phosphatase ligase" evidence="2">
    <location>
        <begin position="486"/>
        <end position="854"/>
    </location>
</feature>